<evidence type="ECO:0000256" key="1">
    <source>
        <dbReference type="ARBA" id="ARBA00022603"/>
    </source>
</evidence>
<dbReference type="SUPFAM" id="SSF82199">
    <property type="entry name" value="SET domain"/>
    <property type="match status" value="1"/>
</dbReference>
<dbReference type="PANTHER" id="PTHR46402:SF2">
    <property type="entry name" value="HISTONE-LYSINE N-TRIMETHYLTRANSFERASE SMYD5"/>
    <property type="match status" value="1"/>
</dbReference>
<evidence type="ECO:0000313" key="5">
    <source>
        <dbReference type="Proteomes" id="UP000626109"/>
    </source>
</evidence>
<protein>
    <recommendedName>
        <fullName evidence="6">SET domain-containing protein</fullName>
    </recommendedName>
</protein>
<organism evidence="4 5">
    <name type="scientific">Polarella glacialis</name>
    <name type="common">Dinoflagellate</name>
    <dbReference type="NCBI Taxonomy" id="89957"/>
    <lineage>
        <taxon>Eukaryota</taxon>
        <taxon>Sar</taxon>
        <taxon>Alveolata</taxon>
        <taxon>Dinophyceae</taxon>
        <taxon>Suessiales</taxon>
        <taxon>Suessiaceae</taxon>
        <taxon>Polarella</taxon>
    </lineage>
</organism>
<keyword evidence="1" id="KW-0489">Methyltransferase</keyword>
<dbReference type="GO" id="GO:0032259">
    <property type="term" value="P:methylation"/>
    <property type="evidence" value="ECO:0007669"/>
    <property type="project" value="UniProtKB-KW"/>
</dbReference>
<evidence type="ECO:0000256" key="3">
    <source>
        <dbReference type="ARBA" id="ARBA00022691"/>
    </source>
</evidence>
<evidence type="ECO:0000256" key="2">
    <source>
        <dbReference type="ARBA" id="ARBA00022679"/>
    </source>
</evidence>
<dbReference type="EMBL" id="CAJNNW010027754">
    <property type="protein sequence ID" value="CAE8692999.1"/>
    <property type="molecule type" value="Genomic_DNA"/>
</dbReference>
<dbReference type="InterPro" id="IPR046341">
    <property type="entry name" value="SET_dom_sf"/>
</dbReference>
<keyword evidence="3" id="KW-0949">S-adenosyl-L-methionine</keyword>
<dbReference type="AlphaFoldDB" id="A0A813K758"/>
<reference evidence="4" key="1">
    <citation type="submission" date="2021-02" db="EMBL/GenBank/DDBJ databases">
        <authorList>
            <person name="Dougan E. K."/>
            <person name="Rhodes N."/>
            <person name="Thang M."/>
            <person name="Chan C."/>
        </authorList>
    </citation>
    <scope>NUCLEOTIDE SEQUENCE</scope>
</reference>
<dbReference type="Proteomes" id="UP000626109">
    <property type="component" value="Unassembled WGS sequence"/>
</dbReference>
<evidence type="ECO:0000313" key="4">
    <source>
        <dbReference type="EMBL" id="CAE8692999.1"/>
    </source>
</evidence>
<dbReference type="GO" id="GO:0045814">
    <property type="term" value="P:negative regulation of gene expression, epigenetic"/>
    <property type="evidence" value="ECO:0007669"/>
    <property type="project" value="TreeGrafter"/>
</dbReference>
<dbReference type="GO" id="GO:0042799">
    <property type="term" value="F:histone H4K20 methyltransferase activity"/>
    <property type="evidence" value="ECO:0007669"/>
    <property type="project" value="TreeGrafter"/>
</dbReference>
<dbReference type="PANTHER" id="PTHR46402">
    <property type="entry name" value="SET AND MYND DOMAIN-CONTAINING PROTEIN 5"/>
    <property type="match status" value="1"/>
</dbReference>
<accession>A0A813K758</accession>
<sequence>MFNHSCRPTVTLVWTEPFTEGTVARVVVARDGIVSGQEVMLGYDSLLMVLPVHARRRQLMSAWKFLCKYNRCEAEEEKCRTARKHFFHDLSFFAVGPITV</sequence>
<dbReference type="Gene3D" id="2.170.270.10">
    <property type="entry name" value="SET domain"/>
    <property type="match status" value="1"/>
</dbReference>
<name>A0A813K758_POLGL</name>
<evidence type="ECO:0008006" key="6">
    <source>
        <dbReference type="Google" id="ProtNLM"/>
    </source>
</evidence>
<comment type="caution">
    <text evidence="4">The sequence shown here is derived from an EMBL/GenBank/DDBJ whole genome shotgun (WGS) entry which is preliminary data.</text>
</comment>
<gene>
    <name evidence="4" type="ORF">PGLA2088_LOCUS28149</name>
</gene>
<proteinExistence type="predicted"/>
<keyword evidence="2" id="KW-0808">Transferase</keyword>